<comment type="caution">
    <text evidence="1">The sequence shown here is derived from an EMBL/GenBank/DDBJ whole genome shotgun (WGS) entry which is preliminary data.</text>
</comment>
<evidence type="ECO:0000313" key="1">
    <source>
        <dbReference type="EMBL" id="OEG21333.1"/>
    </source>
</evidence>
<dbReference type="EMBL" id="MIKC01000040">
    <property type="protein sequence ID" value="OEG21333.1"/>
    <property type="molecule type" value="Genomic_DNA"/>
</dbReference>
<evidence type="ECO:0000313" key="2">
    <source>
        <dbReference type="Proteomes" id="UP000094469"/>
    </source>
</evidence>
<name>A0A1E5H8S2_9ENTE</name>
<dbReference type="STRING" id="1131292.BCR24_07655"/>
<dbReference type="RefSeq" id="WP_069641128.1">
    <property type="nucleotide sequence ID" value="NZ_JAFBEZ010000001.1"/>
</dbReference>
<organism evidence="1 2">
    <name type="scientific">Enterococcus ureilyticus</name>
    <dbReference type="NCBI Taxonomy" id="1131292"/>
    <lineage>
        <taxon>Bacteria</taxon>
        <taxon>Bacillati</taxon>
        <taxon>Bacillota</taxon>
        <taxon>Bacilli</taxon>
        <taxon>Lactobacillales</taxon>
        <taxon>Enterococcaceae</taxon>
        <taxon>Enterococcus</taxon>
    </lineage>
</organism>
<proteinExistence type="predicted"/>
<reference evidence="2" key="1">
    <citation type="submission" date="2016-09" db="EMBL/GenBank/DDBJ databases">
        <authorList>
            <person name="Gulvik C.A."/>
        </authorList>
    </citation>
    <scope>NUCLEOTIDE SEQUENCE [LARGE SCALE GENOMIC DNA]</scope>
    <source>
        <strain evidence="2">LMG 26676</strain>
    </source>
</reference>
<accession>A0A1E5H8S2</accession>
<gene>
    <name evidence="1" type="ORF">BCR24_07655</name>
</gene>
<dbReference type="Proteomes" id="UP000094469">
    <property type="component" value="Unassembled WGS sequence"/>
</dbReference>
<keyword evidence="2" id="KW-1185">Reference proteome</keyword>
<dbReference type="AlphaFoldDB" id="A0A1E5H8S2"/>
<protein>
    <submittedName>
        <fullName evidence="1">Uncharacterized protein</fullName>
    </submittedName>
</protein>
<sequence length="125" mass="15303">MDTINRIINHDIEEFRKVFEQMSMQSKFEYHVIYAYVCSSAAVPNSRKIQFFKELYQYWDQLNIKLNDEDVTISDEILVQQKKKFDELLSSNREDILFYQYYKLQLICKLRPQEAHYFNLPRDEQ</sequence>